<keyword evidence="1" id="KW-1133">Transmembrane helix</keyword>
<protein>
    <submittedName>
        <fullName evidence="2">Uncharacterized protein</fullName>
    </submittedName>
</protein>
<evidence type="ECO:0000256" key="1">
    <source>
        <dbReference type="SAM" id="Phobius"/>
    </source>
</evidence>
<gene>
    <name evidence="2" type="ORF">GPA24_02820</name>
</gene>
<feature type="transmembrane region" description="Helical" evidence="1">
    <location>
        <begin position="12"/>
        <end position="33"/>
    </location>
</feature>
<comment type="caution">
    <text evidence="2">The sequence shown here is derived from an EMBL/GenBank/DDBJ whole genome shotgun (WGS) entry which is preliminary data.</text>
</comment>
<name>A0ABX1NRP8_9RHOO</name>
<sequence length="94" mass="10431">MKTIETTRSAALFPLFLSWLGLVMLTLLSLWLAQRSGSAAWLQLPVAAIVWLKGWIVARYFIESHLAHPFIAVVVRVFVLCVPVALILTAWLGG</sequence>
<organism evidence="2 3">
    <name type="scientific">Aromatoleum bremense</name>
    <dbReference type="NCBI Taxonomy" id="76115"/>
    <lineage>
        <taxon>Bacteria</taxon>
        <taxon>Pseudomonadati</taxon>
        <taxon>Pseudomonadota</taxon>
        <taxon>Betaproteobacteria</taxon>
        <taxon>Rhodocyclales</taxon>
        <taxon>Rhodocyclaceae</taxon>
        <taxon>Aromatoleum</taxon>
    </lineage>
</organism>
<proteinExistence type="predicted"/>
<dbReference type="Proteomes" id="UP000633943">
    <property type="component" value="Unassembled WGS sequence"/>
</dbReference>
<dbReference type="RefSeq" id="WP_169201268.1">
    <property type="nucleotide sequence ID" value="NZ_CP059467.1"/>
</dbReference>
<accession>A0ABX1NRP8</accession>
<keyword evidence="1" id="KW-0472">Membrane</keyword>
<dbReference type="EMBL" id="WTVP01000004">
    <property type="protein sequence ID" value="NMG14486.1"/>
    <property type="molecule type" value="Genomic_DNA"/>
</dbReference>
<evidence type="ECO:0000313" key="3">
    <source>
        <dbReference type="Proteomes" id="UP000633943"/>
    </source>
</evidence>
<keyword evidence="1" id="KW-0812">Transmembrane</keyword>
<feature type="transmembrane region" description="Helical" evidence="1">
    <location>
        <begin position="39"/>
        <end position="58"/>
    </location>
</feature>
<feature type="transmembrane region" description="Helical" evidence="1">
    <location>
        <begin position="70"/>
        <end position="92"/>
    </location>
</feature>
<evidence type="ECO:0000313" key="2">
    <source>
        <dbReference type="EMBL" id="NMG14486.1"/>
    </source>
</evidence>
<keyword evidence="3" id="KW-1185">Reference proteome</keyword>
<reference evidence="2 3" key="1">
    <citation type="submission" date="2019-12" db="EMBL/GenBank/DDBJ databases">
        <title>Comparative genomics gives insights into the taxonomy of the Azoarcus-Aromatoleum group and reveals separate origins of nif in the plant-associated Azoarcus and non-plant-associated Aromatoleum sub-groups.</title>
        <authorList>
            <person name="Lafos M."/>
            <person name="Maluk M."/>
            <person name="Batista M."/>
            <person name="Junghare M."/>
            <person name="Carmona M."/>
            <person name="Faoro H."/>
            <person name="Cruz L.M."/>
            <person name="Battistoni F."/>
            <person name="De Souza E."/>
            <person name="Pedrosa F."/>
            <person name="Chen W.-M."/>
            <person name="Poole P.S."/>
            <person name="Dixon R.A."/>
            <person name="James E.K."/>
        </authorList>
    </citation>
    <scope>NUCLEOTIDE SEQUENCE [LARGE SCALE GENOMIC DNA]</scope>
    <source>
        <strain evidence="2 3">PbN1</strain>
    </source>
</reference>